<feature type="transmembrane region" description="Helical" evidence="7">
    <location>
        <begin position="365"/>
        <end position="387"/>
    </location>
</feature>
<evidence type="ECO:0000256" key="7">
    <source>
        <dbReference type="SAM" id="Phobius"/>
    </source>
</evidence>
<keyword evidence="5 7" id="KW-1133">Transmembrane helix</keyword>
<feature type="transmembrane region" description="Helical" evidence="7">
    <location>
        <begin position="64"/>
        <end position="87"/>
    </location>
</feature>
<accession>A0A6N7XJC2</accession>
<feature type="transmembrane region" description="Helical" evidence="7">
    <location>
        <begin position="337"/>
        <end position="359"/>
    </location>
</feature>
<evidence type="ECO:0000313" key="9">
    <source>
        <dbReference type="Proteomes" id="UP000469424"/>
    </source>
</evidence>
<dbReference type="RefSeq" id="WP_154553720.1">
    <property type="nucleotide sequence ID" value="NZ_VUNA01000003.1"/>
</dbReference>
<dbReference type="InterPro" id="IPR052031">
    <property type="entry name" value="Membrane_Transporter-Flippase"/>
</dbReference>
<evidence type="ECO:0000313" key="8">
    <source>
        <dbReference type="EMBL" id="MST70155.1"/>
    </source>
</evidence>
<keyword evidence="4 7" id="KW-0812">Transmembrane</keyword>
<comment type="subcellular location">
    <subcellularLocation>
        <location evidence="1">Cell membrane</location>
        <topology evidence="1">Multi-pass membrane protein</topology>
    </subcellularLocation>
</comment>
<dbReference type="AlphaFoldDB" id="A0A6N7XJC2"/>
<feature type="transmembrane region" description="Helical" evidence="7">
    <location>
        <begin position="143"/>
        <end position="165"/>
    </location>
</feature>
<feature type="transmembrane region" description="Helical" evidence="7">
    <location>
        <begin position="99"/>
        <end position="123"/>
    </location>
</feature>
<dbReference type="EMBL" id="VUNA01000003">
    <property type="protein sequence ID" value="MST70155.1"/>
    <property type="molecule type" value="Genomic_DNA"/>
</dbReference>
<proteinExistence type="predicted"/>
<feature type="transmembrane region" description="Helical" evidence="7">
    <location>
        <begin position="295"/>
        <end position="316"/>
    </location>
</feature>
<evidence type="ECO:0000256" key="6">
    <source>
        <dbReference type="ARBA" id="ARBA00023136"/>
    </source>
</evidence>
<keyword evidence="2" id="KW-0813">Transport</keyword>
<dbReference type="InterPro" id="IPR002528">
    <property type="entry name" value="MATE_fam"/>
</dbReference>
<comment type="caution">
    <text evidence="8">The sequence shown here is derived from an EMBL/GenBank/DDBJ whole genome shotgun (WGS) entry which is preliminary data.</text>
</comment>
<feature type="transmembrane region" description="Helical" evidence="7">
    <location>
        <begin position="262"/>
        <end position="289"/>
    </location>
</feature>
<evidence type="ECO:0000256" key="1">
    <source>
        <dbReference type="ARBA" id="ARBA00004651"/>
    </source>
</evidence>
<protein>
    <submittedName>
        <fullName evidence="8">MATE family efflux transporter</fullName>
    </submittedName>
</protein>
<feature type="transmembrane region" description="Helical" evidence="7">
    <location>
        <begin position="399"/>
        <end position="420"/>
    </location>
</feature>
<keyword evidence="3" id="KW-1003">Cell membrane</keyword>
<feature type="transmembrane region" description="Helical" evidence="7">
    <location>
        <begin position="198"/>
        <end position="220"/>
    </location>
</feature>
<name>A0A6N7XJC2_9FIRM</name>
<dbReference type="GO" id="GO:0005886">
    <property type="term" value="C:plasma membrane"/>
    <property type="evidence" value="ECO:0007669"/>
    <property type="project" value="UniProtKB-SubCell"/>
</dbReference>
<dbReference type="PANTHER" id="PTHR43549:SF3">
    <property type="entry name" value="MULTIDRUG RESISTANCE PROTEIN YPNP-RELATED"/>
    <property type="match status" value="1"/>
</dbReference>
<feature type="transmembrane region" description="Helical" evidence="7">
    <location>
        <begin position="172"/>
        <end position="192"/>
    </location>
</feature>
<keyword evidence="6 7" id="KW-0472">Membrane</keyword>
<evidence type="ECO:0000256" key="2">
    <source>
        <dbReference type="ARBA" id="ARBA00022448"/>
    </source>
</evidence>
<dbReference type="InterPro" id="IPR048279">
    <property type="entry name" value="MdtK-like"/>
</dbReference>
<evidence type="ECO:0000256" key="5">
    <source>
        <dbReference type="ARBA" id="ARBA00022989"/>
    </source>
</evidence>
<dbReference type="NCBIfam" id="TIGR00797">
    <property type="entry name" value="matE"/>
    <property type="match status" value="1"/>
</dbReference>
<dbReference type="CDD" id="cd13138">
    <property type="entry name" value="MATE_yoeA_like"/>
    <property type="match status" value="1"/>
</dbReference>
<organism evidence="8 9">
    <name type="scientific">Mogibacterium kristiansenii</name>
    <dbReference type="NCBI Taxonomy" id="2606708"/>
    <lineage>
        <taxon>Bacteria</taxon>
        <taxon>Bacillati</taxon>
        <taxon>Bacillota</taxon>
        <taxon>Clostridia</taxon>
        <taxon>Peptostreptococcales</taxon>
        <taxon>Anaerovoracaceae</taxon>
        <taxon>Mogibacterium</taxon>
    </lineage>
</organism>
<keyword evidence="9" id="KW-1185">Reference proteome</keyword>
<sequence length="461" mass="50855">MNEQLGVMNPITEGRIGRAMFRYFLPLVAGTIFQQIYSLADAVIVGRFVGKAGLAAIGGSASTVLYIVTMVFASMFAGASVTLSQYFGAREEKKLHEALHTMVIFGILASAVTTVLGVTLSRWAMVMMRTPESLMTYSVQYMVIYFGGVSTVILYNMGSSILRAIGDSKRPFHYLIVCCVLNIVLDILFVVVWKKEVIGAGLATVISQGVSAFLVMRALVRNKEMEGIPFRLSLRARDLKEGFNGMILKHQMRLGTPGSIQAVAYGISNILIQACINGFGEDIVAAWAAYFKTDVIIWAILNAFGVTVTTFVGQNYGAGKKERIFQSVRMGLMQSSLLVVSLVVLLMSCAHPILCLFLTDEDVIQIGVTMMHQFMPWYVLSVILEIFNGALRGLGDVKIPTIITTGCVLGLRIPWVTWIVPAYHEVLTVILSYPMAWILALSMIIPYYLHRKKQMGRVVVR</sequence>
<evidence type="ECO:0000256" key="4">
    <source>
        <dbReference type="ARBA" id="ARBA00022692"/>
    </source>
</evidence>
<feature type="transmembrane region" description="Helical" evidence="7">
    <location>
        <begin position="426"/>
        <end position="449"/>
    </location>
</feature>
<feature type="transmembrane region" description="Helical" evidence="7">
    <location>
        <begin position="21"/>
        <end position="44"/>
    </location>
</feature>
<dbReference type="PANTHER" id="PTHR43549">
    <property type="entry name" value="MULTIDRUG RESISTANCE PROTEIN YPNP-RELATED"/>
    <property type="match status" value="1"/>
</dbReference>
<dbReference type="PIRSF" id="PIRSF006603">
    <property type="entry name" value="DinF"/>
    <property type="match status" value="1"/>
</dbReference>
<evidence type="ECO:0000256" key="3">
    <source>
        <dbReference type="ARBA" id="ARBA00022475"/>
    </source>
</evidence>
<dbReference type="Pfam" id="PF01554">
    <property type="entry name" value="MatE"/>
    <property type="match status" value="2"/>
</dbReference>
<gene>
    <name evidence="8" type="ORF">FYJ65_02175</name>
</gene>
<dbReference type="Proteomes" id="UP000469424">
    <property type="component" value="Unassembled WGS sequence"/>
</dbReference>
<reference evidence="8 9" key="1">
    <citation type="submission" date="2019-08" db="EMBL/GenBank/DDBJ databases">
        <title>In-depth cultivation of the pig gut microbiome towards novel bacterial diversity and tailored functional studies.</title>
        <authorList>
            <person name="Wylensek D."/>
            <person name="Hitch T.C.A."/>
            <person name="Clavel T."/>
        </authorList>
    </citation>
    <scope>NUCLEOTIDE SEQUENCE [LARGE SCALE GENOMIC DNA]</scope>
    <source>
        <strain evidence="8 9">WCA-MUC-591-APC-4B</strain>
    </source>
</reference>
<dbReference type="GO" id="GO:0015297">
    <property type="term" value="F:antiporter activity"/>
    <property type="evidence" value="ECO:0007669"/>
    <property type="project" value="InterPro"/>
</dbReference>
<dbReference type="GO" id="GO:0042910">
    <property type="term" value="F:xenobiotic transmembrane transporter activity"/>
    <property type="evidence" value="ECO:0007669"/>
    <property type="project" value="InterPro"/>
</dbReference>